<evidence type="ECO:0000256" key="13">
    <source>
        <dbReference type="ARBA" id="ARBA00023136"/>
    </source>
</evidence>
<evidence type="ECO:0000256" key="11">
    <source>
        <dbReference type="ARBA" id="ARBA00022842"/>
    </source>
</evidence>
<evidence type="ECO:0000256" key="15">
    <source>
        <dbReference type="ARBA" id="ARBA00032605"/>
    </source>
</evidence>
<feature type="transmembrane region" description="Helical" evidence="19">
    <location>
        <begin position="35"/>
        <end position="59"/>
    </location>
</feature>
<organism evidence="20 21">
    <name type="scientific">Bacillus lumedeiriae</name>
    <dbReference type="NCBI Taxonomy" id="3058829"/>
    <lineage>
        <taxon>Bacteria</taxon>
        <taxon>Bacillati</taxon>
        <taxon>Bacillota</taxon>
        <taxon>Bacilli</taxon>
        <taxon>Bacillales</taxon>
        <taxon>Bacillaceae</taxon>
        <taxon>Bacillus</taxon>
    </lineage>
</organism>
<comment type="catalytic activity">
    <reaction evidence="17 19">
        <text>alpha-ribazole + adenosylcob(III)inamide-GDP = adenosylcob(III)alamin + GMP + H(+)</text>
        <dbReference type="Rhea" id="RHEA:16049"/>
        <dbReference type="ChEBI" id="CHEBI:10329"/>
        <dbReference type="ChEBI" id="CHEBI:15378"/>
        <dbReference type="ChEBI" id="CHEBI:18408"/>
        <dbReference type="ChEBI" id="CHEBI:58115"/>
        <dbReference type="ChEBI" id="CHEBI:60487"/>
        <dbReference type="EC" id="2.7.8.26"/>
    </reaction>
</comment>
<evidence type="ECO:0000256" key="4">
    <source>
        <dbReference type="ARBA" id="ARBA00010561"/>
    </source>
</evidence>
<feature type="transmembrane region" description="Helical" evidence="19">
    <location>
        <begin position="114"/>
        <end position="132"/>
    </location>
</feature>
<keyword evidence="7 19" id="KW-1003">Cell membrane</keyword>
<dbReference type="Proteomes" id="UP001619911">
    <property type="component" value="Unassembled WGS sequence"/>
</dbReference>
<evidence type="ECO:0000256" key="3">
    <source>
        <dbReference type="ARBA" id="ARBA00004663"/>
    </source>
</evidence>
<proteinExistence type="inferred from homology"/>
<dbReference type="GO" id="GO:0051073">
    <property type="term" value="F:adenosylcobinamide-GDP ribazoletransferase activity"/>
    <property type="evidence" value="ECO:0007669"/>
    <property type="project" value="UniProtKB-EC"/>
</dbReference>
<evidence type="ECO:0000256" key="16">
    <source>
        <dbReference type="ARBA" id="ARBA00032853"/>
    </source>
</evidence>
<evidence type="ECO:0000313" key="20">
    <source>
        <dbReference type="EMBL" id="MFK2826115.1"/>
    </source>
</evidence>
<dbReference type="EMBL" id="JAUIYO010000007">
    <property type="protein sequence ID" value="MFK2826115.1"/>
    <property type="molecule type" value="Genomic_DNA"/>
</dbReference>
<dbReference type="EC" id="2.7.8.26" evidence="5 19"/>
<keyword evidence="13 19" id="KW-0472">Membrane</keyword>
<dbReference type="PANTHER" id="PTHR34148">
    <property type="entry name" value="ADENOSYLCOBINAMIDE-GDP RIBAZOLETRANSFERASE"/>
    <property type="match status" value="1"/>
</dbReference>
<comment type="catalytic activity">
    <reaction evidence="18 19">
        <text>alpha-ribazole 5'-phosphate + adenosylcob(III)inamide-GDP = adenosylcob(III)alamin 5'-phosphate + GMP + H(+)</text>
        <dbReference type="Rhea" id="RHEA:23560"/>
        <dbReference type="ChEBI" id="CHEBI:15378"/>
        <dbReference type="ChEBI" id="CHEBI:57918"/>
        <dbReference type="ChEBI" id="CHEBI:58115"/>
        <dbReference type="ChEBI" id="CHEBI:60487"/>
        <dbReference type="ChEBI" id="CHEBI:60493"/>
        <dbReference type="EC" id="2.7.8.26"/>
    </reaction>
</comment>
<comment type="cofactor">
    <cofactor evidence="1 19">
        <name>Mg(2+)</name>
        <dbReference type="ChEBI" id="CHEBI:18420"/>
    </cofactor>
</comment>
<feature type="transmembrane region" description="Helical" evidence="19">
    <location>
        <begin position="241"/>
        <end position="264"/>
    </location>
</feature>
<feature type="transmembrane region" description="Helical" evidence="19">
    <location>
        <begin position="187"/>
        <end position="205"/>
    </location>
</feature>
<evidence type="ECO:0000256" key="12">
    <source>
        <dbReference type="ARBA" id="ARBA00022989"/>
    </source>
</evidence>
<evidence type="ECO:0000256" key="1">
    <source>
        <dbReference type="ARBA" id="ARBA00001946"/>
    </source>
</evidence>
<dbReference type="Pfam" id="PF02654">
    <property type="entry name" value="CobS"/>
    <property type="match status" value="1"/>
</dbReference>
<protein>
    <recommendedName>
        <fullName evidence="6 19">Adenosylcobinamide-GDP ribazoletransferase</fullName>
        <ecNumber evidence="5 19">2.7.8.26</ecNumber>
    </recommendedName>
    <alternativeName>
        <fullName evidence="16 19">Cobalamin synthase</fullName>
    </alternativeName>
    <alternativeName>
        <fullName evidence="15 19">Cobalamin-5'-phosphate synthase</fullName>
    </alternativeName>
</protein>
<keyword evidence="12 19" id="KW-1133">Transmembrane helix</keyword>
<evidence type="ECO:0000256" key="8">
    <source>
        <dbReference type="ARBA" id="ARBA00022573"/>
    </source>
</evidence>
<feature type="transmembrane region" description="Helical" evidence="19">
    <location>
        <begin position="211"/>
        <end position="229"/>
    </location>
</feature>
<feature type="transmembrane region" description="Helical" evidence="19">
    <location>
        <begin position="144"/>
        <end position="166"/>
    </location>
</feature>
<comment type="function">
    <text evidence="14 19">Joins adenosylcobinamide-GDP and alpha-ribazole to generate adenosylcobalamin (Ado-cobalamin). Also synthesizes adenosylcobalamin 5'-phosphate from adenosylcobinamide-GDP and alpha-ribazole 5'-phosphate.</text>
</comment>
<reference evidence="20 21" key="1">
    <citation type="submission" date="2023-07" db="EMBL/GenBank/DDBJ databases">
        <title>Bacillus lucianemedeirus sp. nov, a new species isolated from an immunobiological production facility.</title>
        <authorList>
            <person name="Costa L.V."/>
            <person name="Miranda R.V.S.L."/>
            <person name="Brandao M.L.L."/>
            <person name="Reis C.M.F."/>
            <person name="Frazao A.M."/>
            <person name="Cruz F.V."/>
            <person name="Baio P.V.P."/>
            <person name="Veras J.F.C."/>
            <person name="Ramos J.N."/>
            <person name="Vieira V."/>
        </authorList>
    </citation>
    <scope>NUCLEOTIDE SEQUENCE [LARGE SCALE GENOMIC DNA]</scope>
    <source>
        <strain evidence="20 21">B190/17</strain>
    </source>
</reference>
<evidence type="ECO:0000256" key="2">
    <source>
        <dbReference type="ARBA" id="ARBA00004651"/>
    </source>
</evidence>
<keyword evidence="8 19" id="KW-0169">Cobalamin biosynthesis</keyword>
<evidence type="ECO:0000256" key="14">
    <source>
        <dbReference type="ARBA" id="ARBA00025228"/>
    </source>
</evidence>
<accession>A0ABW8IAD4</accession>
<evidence type="ECO:0000256" key="9">
    <source>
        <dbReference type="ARBA" id="ARBA00022679"/>
    </source>
</evidence>
<comment type="pathway">
    <text evidence="3 19">Cofactor biosynthesis; adenosylcobalamin biosynthesis; adenosylcobalamin from cob(II)yrinate a,c-diamide: step 7/7.</text>
</comment>
<keyword evidence="10 19" id="KW-0812">Transmembrane</keyword>
<dbReference type="PANTHER" id="PTHR34148:SF1">
    <property type="entry name" value="ADENOSYLCOBINAMIDE-GDP RIBAZOLETRANSFERASE"/>
    <property type="match status" value="1"/>
</dbReference>
<dbReference type="RefSeq" id="WP_404317059.1">
    <property type="nucleotide sequence ID" value="NZ_JAUIYO010000007.1"/>
</dbReference>
<comment type="caution">
    <text evidence="20">The sequence shown here is derived from an EMBL/GenBank/DDBJ whole genome shotgun (WGS) entry which is preliminary data.</text>
</comment>
<evidence type="ECO:0000256" key="5">
    <source>
        <dbReference type="ARBA" id="ARBA00013200"/>
    </source>
</evidence>
<keyword evidence="9 19" id="KW-0808">Transferase</keyword>
<comment type="similarity">
    <text evidence="4 19">Belongs to the CobS family.</text>
</comment>
<gene>
    <name evidence="19" type="primary">cobS</name>
    <name evidence="20" type="ORF">QYG89_10610</name>
</gene>
<dbReference type="InterPro" id="IPR003805">
    <property type="entry name" value="CobS"/>
</dbReference>
<evidence type="ECO:0000256" key="19">
    <source>
        <dbReference type="HAMAP-Rule" id="MF_00719"/>
    </source>
</evidence>
<evidence type="ECO:0000256" key="18">
    <source>
        <dbReference type="ARBA" id="ARBA00049504"/>
    </source>
</evidence>
<evidence type="ECO:0000256" key="10">
    <source>
        <dbReference type="ARBA" id="ARBA00022692"/>
    </source>
</evidence>
<feature type="transmembrane region" description="Helical" evidence="19">
    <location>
        <begin position="71"/>
        <end position="90"/>
    </location>
</feature>
<keyword evidence="21" id="KW-1185">Reference proteome</keyword>
<sequence>MNWKMYANGFLLSLQFFSLVPVNRELPIDARHLRACLRVFPLFGLVKGLLYGGVFWLLLELSPLSPLANAFLLWLLPIIWTGGLHLDGWIDTSDAFFSYRDVKRRLEILTDPRVGAFGVLSLIVLLASRFLFLYEIVLFGNSQLAIFVGLIPFYSQMITGLLLNGVKPAKEEGIAYFFQQGKDRRLAVRYGIWILAIGLVTFTMMGGIQTFLTLAAAAGLFFLFARRGALKHFGGITGDLLGASLEGAELLLWMILWLLVSIVMV</sequence>
<name>A0ABW8IAD4_9BACI</name>
<keyword evidence="11 19" id="KW-0460">Magnesium</keyword>
<evidence type="ECO:0000256" key="7">
    <source>
        <dbReference type="ARBA" id="ARBA00022475"/>
    </source>
</evidence>
<evidence type="ECO:0000256" key="6">
    <source>
        <dbReference type="ARBA" id="ARBA00015850"/>
    </source>
</evidence>
<dbReference type="HAMAP" id="MF_00719">
    <property type="entry name" value="CobS"/>
    <property type="match status" value="1"/>
</dbReference>
<evidence type="ECO:0000313" key="21">
    <source>
        <dbReference type="Proteomes" id="UP001619911"/>
    </source>
</evidence>
<comment type="subcellular location">
    <subcellularLocation>
        <location evidence="2 19">Cell membrane</location>
        <topology evidence="2 19">Multi-pass membrane protein</topology>
    </subcellularLocation>
</comment>
<evidence type="ECO:0000256" key="17">
    <source>
        <dbReference type="ARBA" id="ARBA00048623"/>
    </source>
</evidence>